<dbReference type="GO" id="GO:0005096">
    <property type="term" value="F:GTPase activator activity"/>
    <property type="evidence" value="ECO:0007669"/>
    <property type="project" value="TreeGrafter"/>
</dbReference>
<feature type="domain" description="Rho-GAP" evidence="1">
    <location>
        <begin position="12"/>
        <end position="189"/>
    </location>
</feature>
<dbReference type="RefSeq" id="XP_068365943.1">
    <property type="nucleotide sequence ID" value="XM_068499490.1"/>
</dbReference>
<dbReference type="SMART" id="SM00324">
    <property type="entry name" value="RhoGAP"/>
    <property type="match status" value="1"/>
</dbReference>
<dbReference type="Pfam" id="PF00620">
    <property type="entry name" value="RhoGAP"/>
    <property type="match status" value="1"/>
</dbReference>
<dbReference type="InterPro" id="IPR000198">
    <property type="entry name" value="RhoGAP_dom"/>
</dbReference>
<dbReference type="EMBL" id="MLAK01000555">
    <property type="protein sequence ID" value="OHT12807.1"/>
    <property type="molecule type" value="Genomic_DNA"/>
</dbReference>
<dbReference type="AlphaFoldDB" id="A0A1J4KNB7"/>
<dbReference type="GeneID" id="94834194"/>
<name>A0A1J4KNB7_9EUKA</name>
<gene>
    <name evidence="2" type="ORF">TRFO_17280</name>
</gene>
<protein>
    <submittedName>
        <fullName evidence="2">RhoGAP domain containing protein</fullName>
    </submittedName>
</protein>
<dbReference type="PROSITE" id="PS50238">
    <property type="entry name" value="RHOGAP"/>
    <property type="match status" value="1"/>
</dbReference>
<dbReference type="OrthoDB" id="79452at2759"/>
<comment type="caution">
    <text evidence="2">The sequence shown here is derived from an EMBL/GenBank/DDBJ whole genome shotgun (WGS) entry which is preliminary data.</text>
</comment>
<dbReference type="GO" id="GO:0005737">
    <property type="term" value="C:cytoplasm"/>
    <property type="evidence" value="ECO:0007669"/>
    <property type="project" value="TreeGrafter"/>
</dbReference>
<evidence type="ECO:0000313" key="3">
    <source>
        <dbReference type="Proteomes" id="UP000179807"/>
    </source>
</evidence>
<organism evidence="2 3">
    <name type="scientific">Tritrichomonas foetus</name>
    <dbReference type="NCBI Taxonomy" id="1144522"/>
    <lineage>
        <taxon>Eukaryota</taxon>
        <taxon>Metamonada</taxon>
        <taxon>Parabasalia</taxon>
        <taxon>Tritrichomonadida</taxon>
        <taxon>Tritrichomonadidae</taxon>
        <taxon>Tritrichomonas</taxon>
    </lineage>
</organism>
<evidence type="ECO:0000313" key="2">
    <source>
        <dbReference type="EMBL" id="OHT12807.1"/>
    </source>
</evidence>
<dbReference type="GO" id="GO:0007264">
    <property type="term" value="P:small GTPase-mediated signal transduction"/>
    <property type="evidence" value="ECO:0007669"/>
    <property type="project" value="TreeGrafter"/>
</dbReference>
<dbReference type="PANTHER" id="PTHR45808:SF2">
    <property type="entry name" value="RHO GTPASE-ACTIVATING PROTEIN 68F"/>
    <property type="match status" value="1"/>
</dbReference>
<sequence length="190" mass="21619">MAERRDLQIFGLPIEVLPTNEYGVPFFLPVVINRLLEHVQEVGLFRRCGNHLTIERMGTEALDVTFTIREGVTTHDVASFLKQWLRELPDPIVTPKIVNEYYVSETLESARAVLSHLLPVNRKSFAMICAILQLVADQSEVNLMTLSNLFVCILPSITQSNKDVTVKFKFGTFFKFCIELMNPDGNDFVL</sequence>
<dbReference type="Proteomes" id="UP000179807">
    <property type="component" value="Unassembled WGS sequence"/>
</dbReference>
<dbReference type="SUPFAM" id="SSF48350">
    <property type="entry name" value="GTPase activation domain, GAP"/>
    <property type="match status" value="1"/>
</dbReference>
<dbReference type="VEuPathDB" id="TrichDB:TRFO_17280"/>
<dbReference type="Gene3D" id="1.10.555.10">
    <property type="entry name" value="Rho GTPase activation protein"/>
    <property type="match status" value="1"/>
</dbReference>
<accession>A0A1J4KNB7</accession>
<proteinExistence type="predicted"/>
<keyword evidence="3" id="KW-1185">Reference proteome</keyword>
<dbReference type="PANTHER" id="PTHR45808">
    <property type="entry name" value="RHO GTPASE-ACTIVATING PROTEIN 68F"/>
    <property type="match status" value="1"/>
</dbReference>
<dbReference type="InterPro" id="IPR008936">
    <property type="entry name" value="Rho_GTPase_activation_prot"/>
</dbReference>
<evidence type="ECO:0000259" key="1">
    <source>
        <dbReference type="PROSITE" id="PS50238"/>
    </source>
</evidence>
<reference evidence="2" key="1">
    <citation type="submission" date="2016-10" db="EMBL/GenBank/DDBJ databases">
        <authorList>
            <person name="Benchimol M."/>
            <person name="Almeida L.G."/>
            <person name="Vasconcelos A.T."/>
            <person name="Perreira-Neves A."/>
            <person name="Rosa I.A."/>
            <person name="Tasca T."/>
            <person name="Bogo M.R."/>
            <person name="de Souza W."/>
        </authorList>
    </citation>
    <scope>NUCLEOTIDE SEQUENCE [LARGE SCALE GENOMIC DNA]</scope>
    <source>
        <strain evidence="2">K</strain>
    </source>
</reference>
<dbReference type="CDD" id="cd00159">
    <property type="entry name" value="RhoGAP"/>
    <property type="match status" value="1"/>
</dbReference>